<gene>
    <name evidence="3" type="ORF">TASK_LOCUS4244</name>
</gene>
<dbReference type="Proteomes" id="UP000282613">
    <property type="component" value="Unassembled WGS sequence"/>
</dbReference>
<feature type="compositionally biased region" description="Basic and acidic residues" evidence="1">
    <location>
        <begin position="1265"/>
        <end position="1280"/>
    </location>
</feature>
<feature type="compositionally biased region" description="Polar residues" evidence="1">
    <location>
        <begin position="312"/>
        <end position="325"/>
    </location>
</feature>
<dbReference type="InterPro" id="IPR050187">
    <property type="entry name" value="Lipid_Phosphate_FormReg"/>
</dbReference>
<dbReference type="GO" id="GO:0016020">
    <property type="term" value="C:membrane"/>
    <property type="evidence" value="ECO:0007669"/>
    <property type="project" value="GOC"/>
</dbReference>
<feature type="compositionally biased region" description="Basic and acidic residues" evidence="1">
    <location>
        <begin position="511"/>
        <end position="520"/>
    </location>
</feature>
<feature type="compositionally biased region" description="Basic and acidic residues" evidence="1">
    <location>
        <begin position="553"/>
        <end position="571"/>
    </location>
</feature>
<dbReference type="GO" id="GO:0001729">
    <property type="term" value="F:ceramide kinase activity"/>
    <property type="evidence" value="ECO:0007669"/>
    <property type="project" value="TreeGrafter"/>
</dbReference>
<evidence type="ECO:0000259" key="2">
    <source>
        <dbReference type="PROSITE" id="PS50146"/>
    </source>
</evidence>
<feature type="region of interest" description="Disordered" evidence="1">
    <location>
        <begin position="479"/>
        <end position="634"/>
    </location>
</feature>
<dbReference type="InterPro" id="IPR017438">
    <property type="entry name" value="ATP-NAD_kinase_N"/>
</dbReference>
<dbReference type="PANTHER" id="PTHR12358:SF111">
    <property type="entry name" value="CERAMIDE KINASE, ISOFORM A"/>
    <property type="match status" value="1"/>
</dbReference>
<dbReference type="OrthoDB" id="530923at2759"/>
<feature type="region of interest" description="Disordered" evidence="1">
    <location>
        <begin position="305"/>
        <end position="325"/>
    </location>
</feature>
<reference evidence="3 4" key="2">
    <citation type="submission" date="2018-11" db="EMBL/GenBank/DDBJ databases">
        <authorList>
            <consortium name="Pathogen Informatics"/>
        </authorList>
    </citation>
    <scope>NUCLEOTIDE SEQUENCE [LARGE SCALE GENOMIC DNA]</scope>
</reference>
<dbReference type="EMBL" id="UYRS01018337">
    <property type="protein sequence ID" value="VDK33117.1"/>
    <property type="molecule type" value="Genomic_DNA"/>
</dbReference>
<feature type="region of interest" description="Disordered" evidence="1">
    <location>
        <begin position="1239"/>
        <end position="1287"/>
    </location>
</feature>
<dbReference type="InterPro" id="IPR045363">
    <property type="entry name" value="CERK_C"/>
</dbReference>
<feature type="compositionally biased region" description="Basic residues" evidence="1">
    <location>
        <begin position="433"/>
        <end position="442"/>
    </location>
</feature>
<dbReference type="GO" id="GO:0006672">
    <property type="term" value="P:ceramide metabolic process"/>
    <property type="evidence" value="ECO:0007669"/>
    <property type="project" value="TreeGrafter"/>
</dbReference>
<feature type="compositionally biased region" description="Polar residues" evidence="1">
    <location>
        <begin position="489"/>
        <end position="502"/>
    </location>
</feature>
<sequence>MVAEVYHTGTNVRDLTVNAHYITWKWTPLTMGTFSWHRVNSNAVLPEFFVGITIETRYVLSVKRLGVSRTCCNIGISHRNVNEVGLVIKCVRKLDSGLWKIQTWNAIGSSAEINSYYQLIKPYRELFSKRSTKCIYSLVPNRPRSLLVFVNPYGGKKLAETVFYSTVRPIFELAGIHTKVVGNTYFYASTHSICDHINNVSFVLMDKFNDYVSAEYLLESTPDKLRAVYGDARVRTAGLKTGCKIEVTKRILRRLVSPGNWTRLSILRVTGPDDQSIAQFNRLIESCIPIHSNRREYPRRASLTLLARPPNHSETGLSRGSPQSHMQMIPMRRNVDTPPAASNYLNDCFQSCDQKAGSSAREFGMSAPNDHAHSGSVSYNNTPQSITETVALSRKTASHSRSEVTPKPKPRGLYRRLNGSALLSSPPKDMVTTRKKTAASHRSRPESVGISLHLSERHRNKDLSASERTTLNDITSVITDPATGLGSLRRSNLRNASASTNTRRLHLSRSKIYELQHRPTQELSPDSPRKPRRPRSLGSRNRVQSSSDVLLSVKREASHRSKSPAKKELKDAPQVLAPLGNMNVRARLRKAKRNRRSPLPERSGTHSTSPHDTFTPDGNEWGKAKSAKRTPSISPYKFPEKVKQESHLLNKVTVAIDDGGNDIAEPSDDNTHGVKSNASEYLSESRSQANCTVGKEAHADLGGVSESVNQTLKSYQDQKTNAAPKLEATKTHPPVSPTLVGEVEMLDSSISFVSVIQNKNLNPTIENYSNLHQLVEHEKYVTDSVADILQVDRSTAASTSVNDTGAPTPLSSMSLNSNKIKEASGSLADKFANDTGVTKQHIAEQLKPPSPSNEETTEALNFEQPPDVSANVRSASHSKSFVASKEFRHGTEVLMTVLPAAMLLYAKDETIDLSSGILPLLQLPEYEESTTVRVGADPRIRHLVEHVISVLSEEAMPSPMTTYGINYSNVEFDWNRGDDLVKFKPLPDLARCIANATTISETLPTQSEALKSSILINHLSNSQWLPSEPCRNISSVKDSKELIGSNSDCENVEDDHSSHPCGFGMDHNVAEGPVFCMELSEGHEPLPTPPPSECQPLVLPCVNDAVDQIQFLPPPPSPNFEPVKCGSCEFVKKEEPCEDVGHGSNACDDSCPAATCQSASTPLVQKEGHGNACTVVVCNATQDHADRVVESASLYTNKDAVDGATPSLASLSIKLNSPSSSSPKQLVIQTSLLNVKKSLKSPGHNSLPSSTSSIPLDLPAPSGPECEKMQLRQPKQDRRTKSAGASPLHFDVSIDISAPRSAQHHGNNSYGLSQNCNASTVVSVDLEDLGTQENTHNATEFSNKGRMESPISITLITELQEEGCGTSTLESFCRVAAPVGADTAALPTRDDTLPDLTYNLSDSSNTYVSSLKSESFYYSVAKKCYSNDVTAVENEIQNVLGLDVGVDVLGVHDLSTKEFLRYTVSLLGYGFHGDILEPSEQLRWLGPPRYDVVGAIKWLKLASYKCRIAYLPSSSSTPLDKNTCGSSCPVCLKLDRDHEEATRAPGPATEPHPPTSSLVNPPNLGSQPLHICPSTPSFCKTYRKFIRFQSSMCGAIESMRVILSSPLIINPAAQNDLSVEDAAEERNDLLLGLTEVGEGGEESRVKERNLTGGWRVIKGDFVAVNAFLISCRCAKSPLGPAPSAHLGDGFLDLILVRRCSRMQYLRYLVQLTNRRKKHQAQHLRMPFVEARRVRGFLLQVLDRYGDPVAPDEAVGVDTSVWCVDGEVLHSSNIICWYILVHFPLSSSLIAPRPD</sequence>
<dbReference type="PANTHER" id="PTHR12358">
    <property type="entry name" value="SPHINGOSINE KINASE"/>
    <property type="match status" value="1"/>
</dbReference>
<feature type="compositionally biased region" description="Basic and acidic residues" evidence="1">
    <location>
        <begin position="454"/>
        <end position="465"/>
    </location>
</feature>
<evidence type="ECO:0000256" key="1">
    <source>
        <dbReference type="SAM" id="MobiDB-lite"/>
    </source>
</evidence>
<reference evidence="5" key="1">
    <citation type="submission" date="2017-02" db="UniProtKB">
        <authorList>
            <consortium name="WormBaseParasite"/>
        </authorList>
    </citation>
    <scope>IDENTIFICATION</scope>
</reference>
<evidence type="ECO:0000313" key="5">
    <source>
        <dbReference type="WBParaSite" id="TASK_0000424301-mRNA-1"/>
    </source>
</evidence>
<accession>A0A0R3W2Z6</accession>
<dbReference type="InterPro" id="IPR016064">
    <property type="entry name" value="NAD/diacylglycerol_kinase_sf"/>
</dbReference>
<dbReference type="SUPFAM" id="SSF111331">
    <property type="entry name" value="NAD kinase/diacylglycerol kinase-like"/>
    <property type="match status" value="1"/>
</dbReference>
<dbReference type="InterPro" id="IPR001206">
    <property type="entry name" value="Diacylglycerol_kinase_cat_dom"/>
</dbReference>
<dbReference type="Pfam" id="PF19280">
    <property type="entry name" value="CERK_C"/>
    <property type="match status" value="1"/>
</dbReference>
<name>A0A0R3W2Z6_TAEAS</name>
<keyword evidence="4" id="KW-1185">Reference proteome</keyword>
<feature type="compositionally biased region" description="Polar residues" evidence="1">
    <location>
        <begin position="673"/>
        <end position="683"/>
    </location>
</feature>
<feature type="region of interest" description="Disordered" evidence="1">
    <location>
        <begin position="659"/>
        <end position="683"/>
    </location>
</feature>
<organism evidence="5">
    <name type="scientific">Taenia asiatica</name>
    <name type="common">Asian tapeworm</name>
    <dbReference type="NCBI Taxonomy" id="60517"/>
    <lineage>
        <taxon>Eukaryota</taxon>
        <taxon>Metazoa</taxon>
        <taxon>Spiralia</taxon>
        <taxon>Lophotrochozoa</taxon>
        <taxon>Platyhelminthes</taxon>
        <taxon>Cestoda</taxon>
        <taxon>Eucestoda</taxon>
        <taxon>Cyclophyllidea</taxon>
        <taxon>Taeniidae</taxon>
        <taxon>Taenia</taxon>
    </lineage>
</organism>
<evidence type="ECO:0000313" key="4">
    <source>
        <dbReference type="Proteomes" id="UP000282613"/>
    </source>
</evidence>
<dbReference type="PROSITE" id="PS50146">
    <property type="entry name" value="DAGK"/>
    <property type="match status" value="1"/>
</dbReference>
<evidence type="ECO:0000313" key="3">
    <source>
        <dbReference type="EMBL" id="VDK33117.1"/>
    </source>
</evidence>
<feature type="domain" description="DAGKc" evidence="2">
    <location>
        <begin position="141"/>
        <end position="184"/>
    </location>
</feature>
<feature type="compositionally biased region" description="Polar residues" evidence="1">
    <location>
        <begin position="1243"/>
        <end position="1254"/>
    </location>
</feature>
<feature type="region of interest" description="Disordered" evidence="1">
    <location>
        <begin position="1539"/>
        <end position="1560"/>
    </location>
</feature>
<dbReference type="Gene3D" id="3.40.50.10330">
    <property type="entry name" value="Probable inorganic polyphosphate/atp-NAD kinase, domain 1"/>
    <property type="match status" value="1"/>
</dbReference>
<feature type="compositionally biased region" description="Basic residues" evidence="1">
    <location>
        <begin position="586"/>
        <end position="596"/>
    </location>
</feature>
<feature type="region of interest" description="Disordered" evidence="1">
    <location>
        <begin position="360"/>
        <end position="467"/>
    </location>
</feature>
<feature type="region of interest" description="Disordered" evidence="1">
    <location>
        <begin position="796"/>
        <end position="815"/>
    </location>
</feature>
<dbReference type="STRING" id="60517.A0A0R3W2Z6"/>
<dbReference type="WBParaSite" id="TASK_0000424301-mRNA-1">
    <property type="protein sequence ID" value="TASK_0000424301-mRNA-1"/>
    <property type="gene ID" value="TASK_0000424301"/>
</dbReference>
<protein>
    <submittedName>
        <fullName evidence="5">DAGKc domain-containing protein</fullName>
    </submittedName>
</protein>
<proteinExistence type="predicted"/>
<feature type="compositionally biased region" description="Polar residues" evidence="1">
    <location>
        <begin position="375"/>
        <end position="390"/>
    </location>
</feature>
<dbReference type="Gene3D" id="2.60.200.40">
    <property type="match status" value="1"/>
</dbReference>